<organism evidence="1 2">
    <name type="scientific">Bonamia ostreae</name>
    <dbReference type="NCBI Taxonomy" id="126728"/>
    <lineage>
        <taxon>Eukaryota</taxon>
        <taxon>Sar</taxon>
        <taxon>Rhizaria</taxon>
        <taxon>Endomyxa</taxon>
        <taxon>Ascetosporea</taxon>
        <taxon>Haplosporida</taxon>
        <taxon>Bonamia</taxon>
    </lineage>
</organism>
<accession>A0ABV2AUV6</accession>
<proteinExistence type="predicted"/>
<dbReference type="EMBL" id="JBDODL010004974">
    <property type="protein sequence ID" value="MES1923168.1"/>
    <property type="molecule type" value="Genomic_DNA"/>
</dbReference>
<gene>
    <name evidence="1" type="ORF">MHBO_004713</name>
</gene>
<protein>
    <submittedName>
        <fullName evidence="1">Uncharacterized protein</fullName>
    </submittedName>
</protein>
<dbReference type="Proteomes" id="UP001439008">
    <property type="component" value="Unassembled WGS sequence"/>
</dbReference>
<evidence type="ECO:0000313" key="2">
    <source>
        <dbReference type="Proteomes" id="UP001439008"/>
    </source>
</evidence>
<evidence type="ECO:0000313" key="1">
    <source>
        <dbReference type="EMBL" id="MES1923168.1"/>
    </source>
</evidence>
<keyword evidence="2" id="KW-1185">Reference proteome</keyword>
<comment type="caution">
    <text evidence="1">The sequence shown here is derived from an EMBL/GenBank/DDBJ whole genome shotgun (WGS) entry which is preliminary data.</text>
</comment>
<reference evidence="1 2" key="1">
    <citation type="journal article" date="2024" name="BMC Biol.">
        <title>Comparative genomics of Ascetosporea gives new insight into the evolutionary basis for animal parasitism in Rhizaria.</title>
        <authorList>
            <person name="Hiltunen Thoren M."/>
            <person name="Onut-Brannstrom I."/>
            <person name="Alfjorden A."/>
            <person name="Peckova H."/>
            <person name="Swords F."/>
            <person name="Hooper C."/>
            <person name="Holzer A.S."/>
            <person name="Bass D."/>
            <person name="Burki F."/>
        </authorList>
    </citation>
    <scope>NUCLEOTIDE SEQUENCE [LARGE SCALE GENOMIC DNA]</scope>
    <source>
        <strain evidence="1">20-A016</strain>
    </source>
</reference>
<sequence length="93" mass="10951">MFSIPSAILNYWGRSLNEGNEFFEKYLEDNKENALDFNTNFVKNEIAFKDDQNFDALSSNYEKNNFKRMKRRISPATGCGSIFFDELIQNKIF</sequence>
<name>A0ABV2AUV6_9EUKA</name>